<evidence type="ECO:0000256" key="1">
    <source>
        <dbReference type="SAM" id="MobiDB-lite"/>
    </source>
</evidence>
<proteinExistence type="predicted"/>
<dbReference type="AlphaFoldDB" id="A0A9E8ZGU0"/>
<reference evidence="2" key="1">
    <citation type="submission" date="2022-12" db="EMBL/GenBank/DDBJ databases">
        <title>Polyphasic identification of a Novel Hot-Spring Cyanobacterium Ocullathermofonsia sinensis gen nov. sp. nov. and Genomic Insights on its Adaptations to the Thermal Habitat.</title>
        <authorList>
            <person name="Daroch M."/>
            <person name="Tang J."/>
            <person name="Jiang Y."/>
        </authorList>
    </citation>
    <scope>NUCLEOTIDE SEQUENCE</scope>
    <source>
        <strain evidence="2">PKUAC-SCTA174</strain>
    </source>
</reference>
<dbReference type="EMBL" id="CP113797">
    <property type="protein sequence ID" value="WAL61574.1"/>
    <property type="molecule type" value="Genomic_DNA"/>
</dbReference>
<evidence type="ECO:0000313" key="2">
    <source>
        <dbReference type="EMBL" id="WAL61574.1"/>
    </source>
</evidence>
<dbReference type="Proteomes" id="UP001163152">
    <property type="component" value="Chromosome"/>
</dbReference>
<evidence type="ECO:0000313" key="3">
    <source>
        <dbReference type="Proteomes" id="UP001163152"/>
    </source>
</evidence>
<dbReference type="InterPro" id="IPR025478">
    <property type="entry name" value="COP23"/>
</dbReference>
<sequence>MPRRAPLKLMSFHSNFSSRVSAYFKHIGWSLSAVALVSSGSMLAIGGAAQARTAPVSVAQAGSTIPEQIPTGPNDARFTCEFVNGRYTVMYHPISQPGQSNAWATPTALGGGWTEDRRCNEISRRLEFYRPDGLLELRTGIENGYNTVCVTTEVNPSCRIVFTVPPGQDPIATRDRVFSNLTIADSGQPTQGVVTYTGDGDDILQRLGGSLGIELPSGRGSRSSSARPGSSSSPSSIDLRPFLDPADGGTGENL</sequence>
<dbReference type="RefSeq" id="WP_268611574.1">
    <property type="nucleotide sequence ID" value="NZ_CP113797.1"/>
</dbReference>
<protein>
    <submittedName>
        <fullName evidence="2">COP23 domain-containing protein</fullName>
    </submittedName>
</protein>
<organism evidence="2 3">
    <name type="scientific">Thermocoleostomius sinensis A174</name>
    <dbReference type="NCBI Taxonomy" id="2016057"/>
    <lineage>
        <taxon>Bacteria</taxon>
        <taxon>Bacillati</taxon>
        <taxon>Cyanobacteriota</taxon>
        <taxon>Cyanophyceae</taxon>
        <taxon>Oculatellales</taxon>
        <taxon>Oculatellaceae</taxon>
        <taxon>Thermocoleostomius</taxon>
    </lineage>
</organism>
<accession>A0A9E8ZGU0</accession>
<gene>
    <name evidence="2" type="ORF">OXH18_06200</name>
</gene>
<feature type="region of interest" description="Disordered" evidence="1">
    <location>
        <begin position="210"/>
        <end position="254"/>
    </location>
</feature>
<dbReference type="Pfam" id="PF14218">
    <property type="entry name" value="COP23"/>
    <property type="match status" value="1"/>
</dbReference>
<feature type="compositionally biased region" description="Low complexity" evidence="1">
    <location>
        <begin position="216"/>
        <end position="236"/>
    </location>
</feature>
<name>A0A9E8ZGU0_9CYAN</name>
<keyword evidence="3" id="KW-1185">Reference proteome</keyword>
<dbReference type="KEGG" id="tsin:OXH18_06200"/>